<dbReference type="GO" id="GO:0005737">
    <property type="term" value="C:cytoplasm"/>
    <property type="evidence" value="ECO:0007669"/>
    <property type="project" value="TreeGrafter"/>
</dbReference>
<keyword evidence="2" id="KW-0378">Hydrolase</keyword>
<evidence type="ECO:0000313" key="4">
    <source>
        <dbReference type="EMBL" id="VAX36169.1"/>
    </source>
</evidence>
<feature type="domain" description="HD" evidence="3">
    <location>
        <begin position="16"/>
        <end position="169"/>
    </location>
</feature>
<sequence length="193" mass="22553">MSKKSLNAINFFAEAGLLKKVKRSGWWVAGIKDPESVADHCFRCAVMGYYMAHLEGVDPMKVMAMALFNDIHEARINDLHKMGHYYIDFKDAEKRVFADQTQDLDHPVKEEMQGFRQEYDAQETQESIVARDADILECLLQAKEYYDNGHTKAKKFFKTAPSRLKTKTAKNWWVSMKEWDSGAWWEKVVKFER</sequence>
<reference evidence="4" key="1">
    <citation type="submission" date="2018-06" db="EMBL/GenBank/DDBJ databases">
        <authorList>
            <person name="Zhirakovskaya E."/>
        </authorList>
    </citation>
    <scope>NUCLEOTIDE SEQUENCE</scope>
</reference>
<dbReference type="Gene3D" id="1.10.3210.10">
    <property type="entry name" value="Hypothetical protein af1432"/>
    <property type="match status" value="1"/>
</dbReference>
<dbReference type="GO" id="GO:0046872">
    <property type="term" value="F:metal ion binding"/>
    <property type="evidence" value="ECO:0007669"/>
    <property type="project" value="UniProtKB-KW"/>
</dbReference>
<evidence type="ECO:0000259" key="3">
    <source>
        <dbReference type="Pfam" id="PF13023"/>
    </source>
</evidence>
<evidence type="ECO:0000256" key="2">
    <source>
        <dbReference type="ARBA" id="ARBA00022801"/>
    </source>
</evidence>
<protein>
    <recommendedName>
        <fullName evidence="3">HD domain-containing protein</fullName>
    </recommendedName>
</protein>
<dbReference type="InterPro" id="IPR039356">
    <property type="entry name" value="YfbR/HDDC2"/>
</dbReference>
<accession>A0A3B1D1Y6</accession>
<dbReference type="InterPro" id="IPR006674">
    <property type="entry name" value="HD_domain"/>
</dbReference>
<proteinExistence type="predicted"/>
<dbReference type="Pfam" id="PF13023">
    <property type="entry name" value="HD_3"/>
    <property type="match status" value="1"/>
</dbReference>
<name>A0A3B1D1Y6_9ZZZZ</name>
<dbReference type="GO" id="GO:0002953">
    <property type="term" value="F:5'-deoxynucleotidase activity"/>
    <property type="evidence" value="ECO:0007669"/>
    <property type="project" value="InterPro"/>
</dbReference>
<dbReference type="AlphaFoldDB" id="A0A3B1D1Y6"/>
<gene>
    <name evidence="4" type="ORF">MNBD_UNCLBAC01-452</name>
</gene>
<dbReference type="SUPFAM" id="SSF109604">
    <property type="entry name" value="HD-domain/PDEase-like"/>
    <property type="match status" value="1"/>
</dbReference>
<dbReference type="PANTHER" id="PTHR11845:SF13">
    <property type="entry name" value="5'-DEOXYNUCLEOTIDASE HDDC2"/>
    <property type="match status" value="1"/>
</dbReference>
<dbReference type="PANTHER" id="PTHR11845">
    <property type="entry name" value="5'-DEOXYNUCLEOTIDASE HDDC2"/>
    <property type="match status" value="1"/>
</dbReference>
<organism evidence="4">
    <name type="scientific">hydrothermal vent metagenome</name>
    <dbReference type="NCBI Taxonomy" id="652676"/>
    <lineage>
        <taxon>unclassified sequences</taxon>
        <taxon>metagenomes</taxon>
        <taxon>ecological metagenomes</taxon>
    </lineage>
</organism>
<keyword evidence="1" id="KW-0479">Metal-binding</keyword>
<evidence type="ECO:0000256" key="1">
    <source>
        <dbReference type="ARBA" id="ARBA00022723"/>
    </source>
</evidence>
<dbReference type="EMBL" id="UOGJ01000083">
    <property type="protein sequence ID" value="VAX36169.1"/>
    <property type="molecule type" value="Genomic_DNA"/>
</dbReference>